<feature type="transmembrane region" description="Helical" evidence="1">
    <location>
        <begin position="189"/>
        <end position="208"/>
    </location>
</feature>
<sequence>MQLATRAVVTAVLAAVVAVAGFLGNLPLTLAVGVLAVVFAVGWPALAGLPFKPGSTVVVALGGLAAVLTVHLTDGQPYLRLLPLVLAAAILLAFINEMMRRDGRERLVESVTGTVAGVAVALAVAGWVATGREPGGENLVVAGALALAVGSAVVAVHLSPWFSALVTAAASAGAGALAGLLLPDVAVSAGALLGLAIGVLVAALHTLFDKLPSLSRRIPPLAAVTLPVMVTGFVVYVVERVLVG</sequence>
<comment type="caution">
    <text evidence="2">The sequence shown here is derived from an EMBL/GenBank/DDBJ whole genome shotgun (WGS) entry which is preliminary data.</text>
</comment>
<feature type="transmembrane region" description="Helical" evidence="1">
    <location>
        <begin position="107"/>
        <end position="127"/>
    </location>
</feature>
<keyword evidence="3" id="KW-1185">Reference proteome</keyword>
<evidence type="ECO:0000313" key="2">
    <source>
        <dbReference type="EMBL" id="MDM7854692.1"/>
    </source>
</evidence>
<keyword evidence="1" id="KW-0472">Membrane</keyword>
<dbReference type="Proteomes" id="UP001529338">
    <property type="component" value="Unassembled WGS sequence"/>
</dbReference>
<name>A0ABT7SER9_9CELL</name>
<keyword evidence="1" id="KW-1133">Transmembrane helix</keyword>
<organism evidence="2 3">
    <name type="scientific">Cellulomonas alba</name>
    <dbReference type="NCBI Taxonomy" id="3053467"/>
    <lineage>
        <taxon>Bacteria</taxon>
        <taxon>Bacillati</taxon>
        <taxon>Actinomycetota</taxon>
        <taxon>Actinomycetes</taxon>
        <taxon>Micrococcales</taxon>
        <taxon>Cellulomonadaceae</taxon>
        <taxon>Cellulomonas</taxon>
    </lineage>
</organism>
<evidence type="ECO:0000256" key="1">
    <source>
        <dbReference type="SAM" id="Phobius"/>
    </source>
</evidence>
<feature type="transmembrane region" description="Helical" evidence="1">
    <location>
        <begin position="56"/>
        <end position="72"/>
    </location>
</feature>
<gene>
    <name evidence="2" type="ORF">QRT04_07095</name>
</gene>
<accession>A0ABT7SER9</accession>
<dbReference type="EMBL" id="JAUCGQ010000001">
    <property type="protein sequence ID" value="MDM7854692.1"/>
    <property type="molecule type" value="Genomic_DNA"/>
</dbReference>
<feature type="transmembrane region" description="Helical" evidence="1">
    <location>
        <begin position="139"/>
        <end position="158"/>
    </location>
</feature>
<feature type="transmembrane region" description="Helical" evidence="1">
    <location>
        <begin position="220"/>
        <end position="238"/>
    </location>
</feature>
<proteinExistence type="predicted"/>
<feature type="transmembrane region" description="Helical" evidence="1">
    <location>
        <begin position="7"/>
        <end position="24"/>
    </location>
</feature>
<keyword evidence="1" id="KW-0812">Transmembrane</keyword>
<evidence type="ECO:0008006" key="4">
    <source>
        <dbReference type="Google" id="ProtNLM"/>
    </source>
</evidence>
<protein>
    <recommendedName>
        <fullName evidence="4">Permease</fullName>
    </recommendedName>
</protein>
<feature type="transmembrane region" description="Helical" evidence="1">
    <location>
        <begin position="30"/>
        <end position="49"/>
    </location>
</feature>
<dbReference type="RefSeq" id="WP_289454486.1">
    <property type="nucleotide sequence ID" value="NZ_JAUCGQ010000001.1"/>
</dbReference>
<evidence type="ECO:0000313" key="3">
    <source>
        <dbReference type="Proteomes" id="UP001529338"/>
    </source>
</evidence>
<feature type="transmembrane region" description="Helical" evidence="1">
    <location>
        <begin position="78"/>
        <end position="95"/>
    </location>
</feature>
<reference evidence="2 3" key="1">
    <citation type="submission" date="2023-06" db="EMBL/GenBank/DDBJ databases">
        <title>Cellulomonas sp. MW4 Whole genome sequence.</title>
        <authorList>
            <person name="Park S."/>
        </authorList>
    </citation>
    <scope>NUCLEOTIDE SEQUENCE [LARGE SCALE GENOMIC DNA]</scope>
    <source>
        <strain evidence="2 3">MW4</strain>
    </source>
</reference>
<feature type="transmembrane region" description="Helical" evidence="1">
    <location>
        <begin position="165"/>
        <end position="183"/>
    </location>
</feature>